<dbReference type="InterPro" id="IPR053031">
    <property type="entry name" value="Cuticle_assoc_protein"/>
</dbReference>
<feature type="domain" description="BED-type" evidence="6">
    <location>
        <begin position="129"/>
        <end position="182"/>
    </location>
</feature>
<proteinExistence type="predicted"/>
<evidence type="ECO:0000313" key="7">
    <source>
        <dbReference type="Ensembl" id="ENSSFAP00005034291.1"/>
    </source>
</evidence>
<dbReference type="SMART" id="SM00614">
    <property type="entry name" value="ZnF_BED"/>
    <property type="match status" value="2"/>
</dbReference>
<accession>A0A672HY50</accession>
<dbReference type="Ensembl" id="ENSSFAT00005035587.1">
    <property type="protein sequence ID" value="ENSSFAP00005034291.1"/>
    <property type="gene ID" value="ENSSFAG00005017435.1"/>
</dbReference>
<evidence type="ECO:0000313" key="8">
    <source>
        <dbReference type="Proteomes" id="UP000472267"/>
    </source>
</evidence>
<gene>
    <name evidence="7" type="primary">LOC115388566</name>
</gene>
<evidence type="ECO:0000256" key="3">
    <source>
        <dbReference type="ARBA" id="ARBA00022833"/>
    </source>
</evidence>
<evidence type="ECO:0000259" key="6">
    <source>
        <dbReference type="PROSITE" id="PS50808"/>
    </source>
</evidence>
<keyword evidence="8" id="KW-1185">Reference proteome</keyword>
<dbReference type="SUPFAM" id="SSF57667">
    <property type="entry name" value="beta-beta-alpha zinc fingers"/>
    <property type="match status" value="2"/>
</dbReference>
<keyword evidence="2 4" id="KW-0863">Zinc-finger</keyword>
<dbReference type="GO" id="GO:0005634">
    <property type="term" value="C:nucleus"/>
    <property type="evidence" value="ECO:0007669"/>
    <property type="project" value="TreeGrafter"/>
</dbReference>
<dbReference type="AlphaFoldDB" id="A0A672HY50"/>
<name>A0A672HY50_SALFA</name>
<sequence>LQKKKKKILHTKRSVVWEFFKSTESGSVQCQLCRTYMLKQVRGSTTNMLKHVRTKHPAAVSQRIDSMTDVPYITVLSSLVVEVSLDDGDSDTVHSLSETASNGVLQSLAGDSSGIIQRVVVTNCSPTGRKRSLIWNYFERLTEAGAACCHICSKQLQFSENSSTSNLRRHILKRHPKVFSELTASMQQPPRVKTPRDPIISMDTEESFNTTEQIQPSGDVCPCFLSGARRVLRREQELIEALRRTQKEEARTLEHQRELLHKLRTAHAREVAAEKEGIELLRKTQQKEAEDLRRQREELKKEKEDLLRKWEEFREASKTILLKKKCWKN</sequence>
<dbReference type="Proteomes" id="UP000472267">
    <property type="component" value="Chromosome 1"/>
</dbReference>
<keyword evidence="1" id="KW-0479">Metal-binding</keyword>
<dbReference type="PANTHER" id="PTHR34396:SF25">
    <property type="entry name" value="BOUNDARY ELEMENT ASSOCIATED FACTOR"/>
    <property type="match status" value="1"/>
</dbReference>
<dbReference type="GO" id="GO:0006357">
    <property type="term" value="P:regulation of transcription by RNA polymerase II"/>
    <property type="evidence" value="ECO:0007669"/>
    <property type="project" value="TreeGrafter"/>
</dbReference>
<dbReference type="GO" id="GO:0008270">
    <property type="term" value="F:zinc ion binding"/>
    <property type="evidence" value="ECO:0007669"/>
    <property type="project" value="UniProtKB-KW"/>
</dbReference>
<evidence type="ECO:0000256" key="4">
    <source>
        <dbReference type="PROSITE-ProRule" id="PRU00027"/>
    </source>
</evidence>
<evidence type="ECO:0000256" key="5">
    <source>
        <dbReference type="SAM" id="Coils"/>
    </source>
</evidence>
<dbReference type="PANTHER" id="PTHR34396">
    <property type="entry name" value="OS03G0264950 PROTEIN-RELATED"/>
    <property type="match status" value="1"/>
</dbReference>
<keyword evidence="5" id="KW-0175">Coiled coil</keyword>
<dbReference type="InterPro" id="IPR036236">
    <property type="entry name" value="Znf_C2H2_sf"/>
</dbReference>
<dbReference type="PROSITE" id="PS50808">
    <property type="entry name" value="ZF_BED"/>
    <property type="match status" value="2"/>
</dbReference>
<evidence type="ECO:0000256" key="2">
    <source>
        <dbReference type="ARBA" id="ARBA00022771"/>
    </source>
</evidence>
<dbReference type="InterPro" id="IPR003656">
    <property type="entry name" value="Znf_BED"/>
</dbReference>
<feature type="coiled-coil region" evidence="5">
    <location>
        <begin position="225"/>
        <end position="316"/>
    </location>
</feature>
<reference evidence="7" key="2">
    <citation type="submission" date="2025-08" db="UniProtKB">
        <authorList>
            <consortium name="Ensembl"/>
        </authorList>
    </citation>
    <scope>IDENTIFICATION</scope>
</reference>
<keyword evidence="3" id="KW-0862">Zinc</keyword>
<reference evidence="7" key="1">
    <citation type="submission" date="2019-06" db="EMBL/GenBank/DDBJ databases">
        <authorList>
            <consortium name="Wellcome Sanger Institute Data Sharing"/>
        </authorList>
    </citation>
    <scope>NUCLEOTIDE SEQUENCE [LARGE SCALE GENOMIC DNA]</scope>
</reference>
<reference evidence="7" key="3">
    <citation type="submission" date="2025-09" db="UniProtKB">
        <authorList>
            <consortium name="Ensembl"/>
        </authorList>
    </citation>
    <scope>IDENTIFICATION</scope>
</reference>
<feature type="domain" description="BED-type" evidence="6">
    <location>
        <begin position="11"/>
        <end position="63"/>
    </location>
</feature>
<organism evidence="7 8">
    <name type="scientific">Salarias fasciatus</name>
    <name type="common">Jewelled blenny</name>
    <name type="synonym">Blennius fasciatus</name>
    <dbReference type="NCBI Taxonomy" id="181472"/>
    <lineage>
        <taxon>Eukaryota</taxon>
        <taxon>Metazoa</taxon>
        <taxon>Chordata</taxon>
        <taxon>Craniata</taxon>
        <taxon>Vertebrata</taxon>
        <taxon>Euteleostomi</taxon>
        <taxon>Actinopterygii</taxon>
        <taxon>Neopterygii</taxon>
        <taxon>Teleostei</taxon>
        <taxon>Neoteleostei</taxon>
        <taxon>Acanthomorphata</taxon>
        <taxon>Ovalentaria</taxon>
        <taxon>Blenniimorphae</taxon>
        <taxon>Blenniiformes</taxon>
        <taxon>Blennioidei</taxon>
        <taxon>Blenniidae</taxon>
        <taxon>Salariinae</taxon>
        <taxon>Salarias</taxon>
    </lineage>
</organism>
<protein>
    <submittedName>
        <fullName evidence="7">Uncharacterized LOC115388566</fullName>
    </submittedName>
</protein>
<dbReference type="Pfam" id="PF02892">
    <property type="entry name" value="zf-BED"/>
    <property type="match status" value="2"/>
</dbReference>
<dbReference type="GO" id="GO:1990837">
    <property type="term" value="F:sequence-specific double-stranded DNA binding"/>
    <property type="evidence" value="ECO:0007669"/>
    <property type="project" value="TreeGrafter"/>
</dbReference>
<evidence type="ECO:0000256" key="1">
    <source>
        <dbReference type="ARBA" id="ARBA00022723"/>
    </source>
</evidence>